<dbReference type="VEuPathDB" id="AmoebaDB:NF0069460"/>
<sequence>MFIDDGLESNNNNNTSQHPSFIMGTTIGSQGWPIIKNLNQCLEAIGDAKEFNIIHDGKGFVYISYRRVTSTTFPSPIRTVNDLIRRELRGLAFDSETKQLVSRCLHKFFNVDEKEETKMERVQQNLEHSIRLGKKMHVLDKLDGSLVIPILQKNALNEKRLRFRTKQGFGHNSTSRGCEKHIYGLREVSDEDYEKHIPTVDEFLKSQKSFKFGNVIQFCLDYIEKGMTPIFEFCSPDYKIVIIYEAPSLNLIALRDTFNGDYVDFDEMTLIAREYGMDCVKATHFDFLDTTTCTSVSEIISEIKKKHDFEGCVLRFWNGEMYKVKSDWYSIMHFKKQRLEFNFVNESHAWWLVLEGGIDDLIPILNTEEEKQRLTAFNDRLGLTLDSFSENLRKQVKSILEETKTQKAFAAHLNTNFKSVPCMRKLMFDVARLMTDQKNEEENTDLDAKVNNLVKEVLLRFVSQNKIEDARTFLRDPTLTYQKDFTTLKKSAFDEEE</sequence>
<dbReference type="OrthoDB" id="16479at2759"/>
<dbReference type="InterPro" id="IPR019039">
    <property type="entry name" value="T4-Rnl1-like_N"/>
</dbReference>
<dbReference type="Pfam" id="PF09511">
    <property type="entry name" value="RNA_lig_T4_1"/>
    <property type="match status" value="1"/>
</dbReference>
<reference evidence="2 3" key="1">
    <citation type="journal article" date="2019" name="Sci. Rep.">
        <title>Nanopore sequencing improves the draft genome of the human pathogenic amoeba Naegleria fowleri.</title>
        <authorList>
            <person name="Liechti N."/>
            <person name="Schurch N."/>
            <person name="Bruggmann R."/>
            <person name="Wittwer M."/>
        </authorList>
    </citation>
    <scope>NUCLEOTIDE SEQUENCE [LARGE SCALE GENOMIC DNA]</scope>
    <source>
        <strain evidence="2 3">ATCC 30894</strain>
    </source>
</reference>
<dbReference type="Gene3D" id="1.10.3550.20">
    <property type="match status" value="1"/>
</dbReference>
<dbReference type="OMA" id="CFNYDFC"/>
<dbReference type="VEuPathDB" id="AmoebaDB:NfTy_023050"/>
<name>A0A6A5C8M9_NAEFO</name>
<dbReference type="EMBL" id="VFQX01000012">
    <property type="protein sequence ID" value="KAF0982110.1"/>
    <property type="molecule type" value="Genomic_DNA"/>
</dbReference>
<comment type="caution">
    <text evidence="2">The sequence shown here is derived from an EMBL/GenBank/DDBJ whole genome shotgun (WGS) entry which is preliminary data.</text>
</comment>
<dbReference type="VEuPathDB" id="AmoebaDB:FDP41_011971"/>
<proteinExistence type="predicted"/>
<dbReference type="Proteomes" id="UP000444721">
    <property type="component" value="Unassembled WGS sequence"/>
</dbReference>
<keyword evidence="3" id="KW-1185">Reference proteome</keyword>
<evidence type="ECO:0000313" key="2">
    <source>
        <dbReference type="EMBL" id="KAF0982110.1"/>
    </source>
</evidence>
<feature type="domain" description="T4 RNA ligase 1-like N-terminal" evidence="1">
    <location>
        <begin position="88"/>
        <end position="329"/>
    </location>
</feature>
<evidence type="ECO:0000259" key="1">
    <source>
        <dbReference type="Pfam" id="PF09511"/>
    </source>
</evidence>
<organism evidence="2 3">
    <name type="scientific">Naegleria fowleri</name>
    <name type="common">Brain eating amoeba</name>
    <dbReference type="NCBI Taxonomy" id="5763"/>
    <lineage>
        <taxon>Eukaryota</taxon>
        <taxon>Discoba</taxon>
        <taxon>Heterolobosea</taxon>
        <taxon>Tetramitia</taxon>
        <taxon>Eutetramitia</taxon>
        <taxon>Vahlkampfiidae</taxon>
        <taxon>Naegleria</taxon>
    </lineage>
</organism>
<dbReference type="AlphaFoldDB" id="A0A6A5C8M9"/>
<accession>A0A6A5C8M9</accession>
<gene>
    <name evidence="2" type="ORF">FDP41_011971</name>
</gene>
<dbReference type="RefSeq" id="XP_044566823.1">
    <property type="nucleotide sequence ID" value="XM_044702439.1"/>
</dbReference>
<dbReference type="GeneID" id="68119186"/>
<protein>
    <recommendedName>
        <fullName evidence="1">T4 RNA ligase 1-like N-terminal domain-containing protein</fullName>
    </recommendedName>
</protein>
<evidence type="ECO:0000313" key="3">
    <source>
        <dbReference type="Proteomes" id="UP000444721"/>
    </source>
</evidence>